<dbReference type="AlphaFoldDB" id="A0A9X5ALH4"/>
<dbReference type="RefSeq" id="WP_155692607.1">
    <property type="nucleotide sequence ID" value="NZ_CP039261.1"/>
</dbReference>
<sequence length="52" mass="5707">MGRTRSQHTKPDIGVGLILTDEELAFFSQDIKTNILSKANLEVDSGNVDTKC</sequence>
<protein>
    <submittedName>
        <fullName evidence="1">Uncharacterized protein</fullName>
    </submittedName>
</protein>
<evidence type="ECO:0000313" key="2">
    <source>
        <dbReference type="Proteomes" id="UP000488295"/>
    </source>
</evidence>
<dbReference type="Proteomes" id="UP000488295">
    <property type="component" value="Unassembled WGS sequence"/>
</dbReference>
<name>A0A9X5ALH4_LACJH</name>
<evidence type="ECO:0000313" key="1">
    <source>
        <dbReference type="EMBL" id="MTE03260.1"/>
    </source>
</evidence>
<organism evidence="1 2">
    <name type="scientific">Lactobacillus johnsonii</name>
    <dbReference type="NCBI Taxonomy" id="33959"/>
    <lineage>
        <taxon>Bacteria</taxon>
        <taxon>Bacillati</taxon>
        <taxon>Bacillota</taxon>
        <taxon>Bacilli</taxon>
        <taxon>Lactobacillales</taxon>
        <taxon>Lactobacillaceae</taxon>
        <taxon>Lactobacillus</taxon>
    </lineage>
</organism>
<comment type="caution">
    <text evidence="1">The sequence shown here is derived from an EMBL/GenBank/DDBJ whole genome shotgun (WGS) entry which is preliminary data.</text>
</comment>
<reference evidence="1 2" key="1">
    <citation type="submission" date="2019-11" db="EMBL/GenBank/DDBJ databases">
        <title>Gastrointestinal microbiota of Peromyscus leucopus.</title>
        <authorList>
            <person name="Milovic A."/>
            <person name="Bassam K."/>
            <person name="Barbour A.G."/>
        </authorList>
    </citation>
    <scope>NUCLEOTIDE SEQUENCE [LARGE SCALE GENOMIC DNA]</scope>
    <source>
        <strain evidence="1 2">LL8</strain>
    </source>
</reference>
<dbReference type="EMBL" id="WKKC01000013">
    <property type="protein sequence ID" value="MTE03260.1"/>
    <property type="molecule type" value="Genomic_DNA"/>
</dbReference>
<proteinExistence type="predicted"/>
<gene>
    <name evidence="1" type="ORF">GJU95_05675</name>
</gene>
<accession>A0A9X5ALH4</accession>